<dbReference type="EMBL" id="LMXI01000609">
    <property type="protein sequence ID" value="KRT57092.1"/>
    <property type="molecule type" value="Genomic_DNA"/>
</dbReference>
<dbReference type="STRING" id="54398.Ga0074115_12524"/>
<gene>
    <name evidence="2" type="ORF">Ga0074115_12524</name>
    <name evidence="3" type="ORF">Ga0076813_10858</name>
</gene>
<dbReference type="CDD" id="cd20292">
    <property type="entry name" value="cupin_QdtA-like"/>
    <property type="match status" value="1"/>
</dbReference>
<evidence type="ECO:0000313" key="4">
    <source>
        <dbReference type="Proteomes" id="UP000051276"/>
    </source>
</evidence>
<dbReference type="EMBL" id="LDXT01000072">
    <property type="protein sequence ID" value="KRT55828.1"/>
    <property type="molecule type" value="Genomic_DNA"/>
</dbReference>
<comment type="caution">
    <text evidence="2">The sequence shown here is derived from an EMBL/GenBank/DDBJ whole genome shotgun (WGS) entry which is preliminary data.</text>
</comment>
<reference evidence="4 5" key="1">
    <citation type="submission" date="2015-11" db="EMBL/GenBank/DDBJ databases">
        <title>The genome of Candidatus Endoriftia persephone in Ridgeia piscesae and population structure of the North Eastern Pacific vestimentiferan symbionts.</title>
        <authorList>
            <person name="Perez M."/>
            <person name="Juniper K.S."/>
        </authorList>
    </citation>
    <scope>NUCLEOTIDE SEQUENCE [LARGE SCALE GENOMIC DNA]</scope>
    <source>
        <strain evidence="3">Ind10</strain>
        <strain evidence="2">Ind11</strain>
    </source>
</reference>
<dbReference type="InterPro" id="IPR014710">
    <property type="entry name" value="RmlC-like_jellyroll"/>
</dbReference>
<dbReference type="InterPro" id="IPR011051">
    <property type="entry name" value="RmlC_Cupin_sf"/>
</dbReference>
<feature type="domain" description="Sugar 3,4-ketoisomerase QdtA cupin" evidence="1">
    <location>
        <begin position="15"/>
        <end position="138"/>
    </location>
</feature>
<dbReference type="AlphaFoldDB" id="A0A0T5YYV0"/>
<dbReference type="RefSeq" id="WP_057955207.1">
    <property type="nucleotide sequence ID" value="NZ_KQ556871.1"/>
</dbReference>
<evidence type="ECO:0000313" key="5">
    <source>
        <dbReference type="Proteomes" id="UP000051634"/>
    </source>
</evidence>
<dbReference type="OrthoDB" id="9800846at2"/>
<proteinExistence type="predicted"/>
<dbReference type="SUPFAM" id="SSF51182">
    <property type="entry name" value="RmlC-like cupins"/>
    <property type="match status" value="1"/>
</dbReference>
<evidence type="ECO:0000259" key="1">
    <source>
        <dbReference type="Pfam" id="PF05523"/>
    </source>
</evidence>
<organism evidence="2 5">
    <name type="scientific">endosymbiont of Ridgeia piscesae</name>
    <dbReference type="NCBI Taxonomy" id="54398"/>
    <lineage>
        <taxon>Bacteria</taxon>
        <taxon>Pseudomonadati</taxon>
        <taxon>Pseudomonadota</taxon>
        <taxon>Gammaproteobacteria</taxon>
        <taxon>sulfur-oxidizing symbionts</taxon>
    </lineage>
</organism>
<protein>
    <submittedName>
        <fullName evidence="2">WxcM-like, C-terminal</fullName>
    </submittedName>
</protein>
<dbReference type="InterPro" id="IPR008894">
    <property type="entry name" value="QdtA_cupin_dom"/>
</dbReference>
<dbReference type="Proteomes" id="UP000051634">
    <property type="component" value="Unassembled WGS sequence"/>
</dbReference>
<evidence type="ECO:0000313" key="2">
    <source>
        <dbReference type="EMBL" id="KRT55828.1"/>
    </source>
</evidence>
<dbReference type="Proteomes" id="UP000051276">
    <property type="component" value="Unassembled WGS sequence"/>
</dbReference>
<name>A0A0T5YYV0_9GAMM</name>
<sequence length="148" mass="17043">MENDEVKFSSGLLELDVKGGNDGYLVPLEERSEVVPFSIRRVYYIYGVGDGLRRGFHAHKTLKQLIVCVSGQCTIDLDNACQRESFRLNQPNVGLLINEPVWREMYDFSDDCVLMVLASEHYDPNDYIQSFREFKAFVRRMPGPSDRV</sequence>
<dbReference type="Gene3D" id="2.60.120.10">
    <property type="entry name" value="Jelly Rolls"/>
    <property type="match status" value="1"/>
</dbReference>
<keyword evidence="5" id="KW-1185">Reference proteome</keyword>
<evidence type="ECO:0000313" key="3">
    <source>
        <dbReference type="EMBL" id="KRT57092.1"/>
    </source>
</evidence>
<dbReference type="Pfam" id="PF05523">
    <property type="entry name" value="FdtA"/>
    <property type="match status" value="1"/>
</dbReference>
<accession>A0A0T5YYV0</accession>